<dbReference type="GO" id="GO:0006351">
    <property type="term" value="P:DNA-templated transcription"/>
    <property type="evidence" value="ECO:0007669"/>
    <property type="project" value="TreeGrafter"/>
</dbReference>
<dbReference type="NCBIfam" id="TIGR01573">
    <property type="entry name" value="cas2"/>
    <property type="match status" value="1"/>
</dbReference>
<organism evidence="9 10">
    <name type="scientific">Candidatus Zambryskibacteria bacterium RIFCSPHIGHO2_01_FULL_46_30</name>
    <dbReference type="NCBI Taxonomy" id="1802739"/>
    <lineage>
        <taxon>Bacteria</taxon>
        <taxon>Candidatus Zambryskiibacteriota</taxon>
    </lineage>
</organism>
<dbReference type="EMBL" id="MHVI01000004">
    <property type="protein sequence ID" value="OHA92526.1"/>
    <property type="molecule type" value="Genomic_DNA"/>
</dbReference>
<dbReference type="AlphaFoldDB" id="A0A1G2T5F6"/>
<evidence type="ECO:0000256" key="6">
    <source>
        <dbReference type="ARBA" id="ARBA00023118"/>
    </source>
</evidence>
<evidence type="ECO:0000259" key="8">
    <source>
        <dbReference type="Pfam" id="PF20803"/>
    </source>
</evidence>
<keyword evidence="4" id="KW-0378">Hydrolase</keyword>
<keyword evidence="1" id="KW-0540">Nuclease</keyword>
<keyword evidence="3 9" id="KW-0255">Endonuclease</keyword>
<keyword evidence="5" id="KW-0460">Magnesium</keyword>
<name>A0A1G2T5F6_9BACT</name>
<evidence type="ECO:0000256" key="1">
    <source>
        <dbReference type="ARBA" id="ARBA00022722"/>
    </source>
</evidence>
<reference evidence="9 10" key="1">
    <citation type="journal article" date="2016" name="Nat. Commun.">
        <title>Thousands of microbial genomes shed light on interconnected biogeochemical processes in an aquifer system.</title>
        <authorList>
            <person name="Anantharaman K."/>
            <person name="Brown C.T."/>
            <person name="Hug L.A."/>
            <person name="Sharon I."/>
            <person name="Castelle C.J."/>
            <person name="Probst A.J."/>
            <person name="Thomas B.C."/>
            <person name="Singh A."/>
            <person name="Wilkins M.J."/>
            <person name="Karaoz U."/>
            <person name="Brodie E.L."/>
            <person name="Williams K.H."/>
            <person name="Hubbard S.S."/>
            <person name="Banfield J.F."/>
        </authorList>
    </citation>
    <scope>NUCLEOTIDE SEQUENCE [LARGE SCALE GENOMIC DNA]</scope>
</reference>
<dbReference type="GO" id="GO:0004521">
    <property type="term" value="F:RNA endonuclease activity"/>
    <property type="evidence" value="ECO:0007669"/>
    <property type="project" value="InterPro"/>
</dbReference>
<dbReference type="Proteomes" id="UP000177746">
    <property type="component" value="Unassembled WGS sequence"/>
</dbReference>
<evidence type="ECO:0000313" key="10">
    <source>
        <dbReference type="Proteomes" id="UP000177746"/>
    </source>
</evidence>
<dbReference type="GO" id="GO:0043571">
    <property type="term" value="P:maintenance of CRISPR repeat elements"/>
    <property type="evidence" value="ECO:0007669"/>
    <property type="project" value="InterPro"/>
</dbReference>
<feature type="domain" description="Transcriptional repressor PaaX-like central Cas2-like" evidence="8">
    <location>
        <begin position="104"/>
        <end position="172"/>
    </location>
</feature>
<dbReference type="SUPFAM" id="SSF143430">
    <property type="entry name" value="TTP0101/SSO1404-like"/>
    <property type="match status" value="1"/>
</dbReference>
<comment type="caution">
    <text evidence="9">The sequence shown here is derived from an EMBL/GenBank/DDBJ whole genome shotgun (WGS) entry which is preliminary data.</text>
</comment>
<keyword evidence="2" id="KW-0479">Metal-binding</keyword>
<keyword evidence="6" id="KW-0051">Antiviral defense</keyword>
<proteinExistence type="predicted"/>
<gene>
    <name evidence="9" type="ORF">A2665_00595</name>
</gene>
<keyword evidence="7" id="KW-1133">Transmembrane helix</keyword>
<dbReference type="InterPro" id="IPR021127">
    <property type="entry name" value="CRISPR_associated_Cas2"/>
</dbReference>
<dbReference type="InterPro" id="IPR048846">
    <property type="entry name" value="PaaX-like_central"/>
</dbReference>
<sequence length="188" mass="21944">MGKLEEENKKRVKRGEIQKLILNSVKIAGILSVGLVAPQVIGAMGKLGLLPNKRQEEIVRSSASKLAKKGLLVYQDGRYELTEAGDKRLRQWELQEYKFKHPYQWDKKWRVIIFDIPEKKKKVRNQIRNLFISAGLFRLQDSVWVYPYDCEDIVGLLKTDLGVGRDLLYMIVDEIENDRHLREEFDLS</sequence>
<evidence type="ECO:0000256" key="3">
    <source>
        <dbReference type="ARBA" id="ARBA00022759"/>
    </source>
</evidence>
<evidence type="ECO:0000256" key="7">
    <source>
        <dbReference type="SAM" id="Phobius"/>
    </source>
</evidence>
<protein>
    <submittedName>
        <fullName evidence="9">CRISPR-associated endonuclease Cas2</fullName>
    </submittedName>
</protein>
<dbReference type="Pfam" id="PF20803">
    <property type="entry name" value="PaaX_M"/>
    <property type="match status" value="1"/>
</dbReference>
<dbReference type="Gene3D" id="3.30.70.2650">
    <property type="match status" value="1"/>
</dbReference>
<dbReference type="PANTHER" id="PTHR30319">
    <property type="entry name" value="PHENYLACETIC ACID REGULATOR-RELATED TRANSCRIPTIONAL REPRESSOR"/>
    <property type="match status" value="1"/>
</dbReference>
<evidence type="ECO:0000256" key="5">
    <source>
        <dbReference type="ARBA" id="ARBA00022842"/>
    </source>
</evidence>
<keyword evidence="7" id="KW-0812">Transmembrane</keyword>
<evidence type="ECO:0000313" key="9">
    <source>
        <dbReference type="EMBL" id="OHA92526.1"/>
    </source>
</evidence>
<feature type="transmembrane region" description="Helical" evidence="7">
    <location>
        <begin position="20"/>
        <end position="41"/>
    </location>
</feature>
<evidence type="ECO:0000256" key="2">
    <source>
        <dbReference type="ARBA" id="ARBA00022723"/>
    </source>
</evidence>
<accession>A0A1G2T5F6</accession>
<dbReference type="PANTHER" id="PTHR30319:SF1">
    <property type="entry name" value="TRANSCRIPTIONAL REPRESSOR PAAX"/>
    <property type="match status" value="1"/>
</dbReference>
<evidence type="ECO:0000256" key="4">
    <source>
        <dbReference type="ARBA" id="ARBA00022801"/>
    </source>
</evidence>
<keyword evidence="7" id="KW-0472">Membrane</keyword>